<sequence>MFGSHIALSAQAITLFEQFNGQYDYLAIGNTLNPAENNGSNFCALLESSTAELNLNPDNALVKAYLYWAGSGPGDASVSLNGNTVTADDSYTVTYNSPTFGDMLYFSSYADITEIINTNGNGLYEFSDLDINTVLLTDIGYCANRTNFGGWSIYIIYEDASLPLNQISLFQGLEIINRNVQNLDITLSNINVLDNNNAKIGFLAWEGDNALNFGESLSINNNIISNPPLNFADNAFNGTNTFTNSNVFYNADLDVYNIENNINIGDNSASIRLTTGGLDENGVFQADLIIINNIITVLNSRLPDATISIDSTTVFCGGDNVELDYTVFNLNSTETLPANTPIAFYVGDTLVGQSHTLNPIDIGSSETNSISLTIPEELGPNVTVVASVDDTGAMVGIVDETNEDNNLNAADIELLVIPDVIILPGLIGCNEGFGISTYNLYDALIDSDLSEENISFFQSLEDLETETNAILNIENYVNSEVPQTIYIRRESAPCYAIFQFELLFDNCPPTIPQGFSPNDDNTNDWFNIRGLYDIFIEHRLRIYNRYGTLVFEGNNNKAWYGEINRGVTGVGNIVPVGTYYYILELNDSDYRPMVGWVYVNY</sequence>
<dbReference type="Pfam" id="PF07705">
    <property type="entry name" value="CARDB"/>
    <property type="match status" value="1"/>
</dbReference>
<organism evidence="2 3">
    <name type="scientific">Winogradskyella aurantia</name>
    <dbReference type="NCBI Taxonomy" id="1915063"/>
    <lineage>
        <taxon>Bacteria</taxon>
        <taxon>Pseudomonadati</taxon>
        <taxon>Bacteroidota</taxon>
        <taxon>Flavobacteriia</taxon>
        <taxon>Flavobacteriales</taxon>
        <taxon>Flavobacteriaceae</taxon>
        <taxon>Winogradskyella</taxon>
    </lineage>
</organism>
<protein>
    <recommendedName>
        <fullName evidence="1">CARDB domain-containing protein</fullName>
    </recommendedName>
</protein>
<dbReference type="InterPro" id="IPR013783">
    <property type="entry name" value="Ig-like_fold"/>
</dbReference>
<evidence type="ECO:0000313" key="3">
    <source>
        <dbReference type="Proteomes" id="UP000216840"/>
    </source>
</evidence>
<accession>A0A265UXH9</accession>
<name>A0A265UXH9_9FLAO</name>
<reference evidence="2 3" key="1">
    <citation type="submission" date="2017-05" db="EMBL/GenBank/DDBJ databases">
        <title>The draft genome sequence of Idiomarina salinarum WNB302.</title>
        <authorList>
            <person name="Sun Y."/>
            <person name="Chen B."/>
            <person name="Du Z."/>
        </authorList>
    </citation>
    <scope>NUCLEOTIDE SEQUENCE [LARGE SCALE GENOMIC DNA]</scope>
    <source>
        <strain evidence="2 3">WNB302</strain>
    </source>
</reference>
<dbReference type="Gene3D" id="2.60.40.10">
    <property type="entry name" value="Immunoglobulins"/>
    <property type="match status" value="1"/>
</dbReference>
<dbReference type="InterPro" id="IPR026341">
    <property type="entry name" value="T9SS_type_B"/>
</dbReference>
<evidence type="ECO:0000313" key="2">
    <source>
        <dbReference type="EMBL" id="OZV70028.1"/>
    </source>
</evidence>
<gene>
    <name evidence="2" type="ORF">CA834_05265</name>
</gene>
<evidence type="ECO:0000259" key="1">
    <source>
        <dbReference type="Pfam" id="PF07705"/>
    </source>
</evidence>
<feature type="domain" description="CARDB" evidence="1">
    <location>
        <begin position="303"/>
        <end position="408"/>
    </location>
</feature>
<dbReference type="EMBL" id="NGJN01000002">
    <property type="protein sequence ID" value="OZV70028.1"/>
    <property type="molecule type" value="Genomic_DNA"/>
</dbReference>
<dbReference type="Proteomes" id="UP000216840">
    <property type="component" value="Unassembled WGS sequence"/>
</dbReference>
<proteinExistence type="predicted"/>
<dbReference type="Pfam" id="PF13585">
    <property type="entry name" value="CHU_C"/>
    <property type="match status" value="1"/>
</dbReference>
<keyword evidence="3" id="KW-1185">Reference proteome</keyword>
<dbReference type="NCBIfam" id="TIGR04131">
    <property type="entry name" value="Bac_Flav_CTERM"/>
    <property type="match status" value="1"/>
</dbReference>
<comment type="caution">
    <text evidence="2">The sequence shown here is derived from an EMBL/GenBank/DDBJ whole genome shotgun (WGS) entry which is preliminary data.</text>
</comment>
<dbReference type="InterPro" id="IPR011635">
    <property type="entry name" value="CARDB"/>
</dbReference>
<dbReference type="AlphaFoldDB" id="A0A265UXH9"/>